<organism evidence="1 2">
    <name type="scientific">Ananas comosus</name>
    <name type="common">Pineapple</name>
    <name type="synonym">Ananas ananas</name>
    <dbReference type="NCBI Taxonomy" id="4615"/>
    <lineage>
        <taxon>Eukaryota</taxon>
        <taxon>Viridiplantae</taxon>
        <taxon>Streptophyta</taxon>
        <taxon>Embryophyta</taxon>
        <taxon>Tracheophyta</taxon>
        <taxon>Spermatophyta</taxon>
        <taxon>Magnoliopsida</taxon>
        <taxon>Liliopsida</taxon>
        <taxon>Poales</taxon>
        <taxon>Bromeliaceae</taxon>
        <taxon>Bromelioideae</taxon>
        <taxon>Ananas</taxon>
    </lineage>
</organism>
<gene>
    <name evidence="2" type="primary">LOC109715704</name>
</gene>
<proteinExistence type="predicted"/>
<dbReference type="PANTHER" id="PTHR33181">
    <property type="entry name" value="OS01G0778500 PROTEIN"/>
    <property type="match status" value="1"/>
</dbReference>
<name>A0A6P5FTJ3_ANACO</name>
<evidence type="ECO:0000313" key="1">
    <source>
        <dbReference type="Proteomes" id="UP000515123"/>
    </source>
</evidence>
<dbReference type="RefSeq" id="XP_020096415.1">
    <property type="nucleotide sequence ID" value="XM_020240826.1"/>
</dbReference>
<sequence length="113" mass="13375">MEWWDRVAMPMRRVWIGAATRLRLRRSTAGLWELRKEVSTCEYEDVRVMWEMLRKQHVAEEADVAASERRRGTRRGEDTWHDLVVAEFGDRERRSGGGGGAPLLHKWCCCRRF</sequence>
<dbReference type="Proteomes" id="UP000515123">
    <property type="component" value="Linkage group 9"/>
</dbReference>
<reference evidence="2" key="2">
    <citation type="submission" date="2025-08" db="UniProtKB">
        <authorList>
            <consortium name="RefSeq"/>
        </authorList>
    </citation>
    <scope>IDENTIFICATION</scope>
    <source>
        <tissue evidence="2">Leaf</tissue>
    </source>
</reference>
<keyword evidence="1" id="KW-1185">Reference proteome</keyword>
<dbReference type="PANTHER" id="PTHR33181:SF4">
    <property type="entry name" value="OVULE PROTEIN"/>
    <property type="match status" value="1"/>
</dbReference>
<accession>A0A6P5FTJ3</accession>
<reference evidence="1" key="1">
    <citation type="journal article" date="2015" name="Nat. Genet.">
        <title>The pineapple genome and the evolution of CAM photosynthesis.</title>
        <authorList>
            <person name="Ming R."/>
            <person name="VanBuren R."/>
            <person name="Wai C.M."/>
            <person name="Tang H."/>
            <person name="Schatz M.C."/>
            <person name="Bowers J.E."/>
            <person name="Lyons E."/>
            <person name="Wang M.L."/>
            <person name="Chen J."/>
            <person name="Biggers E."/>
            <person name="Zhang J."/>
            <person name="Huang L."/>
            <person name="Zhang L."/>
            <person name="Miao W."/>
            <person name="Zhang J."/>
            <person name="Ye Z."/>
            <person name="Miao C."/>
            <person name="Lin Z."/>
            <person name="Wang H."/>
            <person name="Zhou H."/>
            <person name="Yim W.C."/>
            <person name="Priest H.D."/>
            <person name="Zheng C."/>
            <person name="Woodhouse M."/>
            <person name="Edger P.P."/>
            <person name="Guyot R."/>
            <person name="Guo H.B."/>
            <person name="Guo H."/>
            <person name="Zheng G."/>
            <person name="Singh R."/>
            <person name="Sharma A."/>
            <person name="Min X."/>
            <person name="Zheng Y."/>
            <person name="Lee H."/>
            <person name="Gurtowski J."/>
            <person name="Sedlazeck F.J."/>
            <person name="Harkess A."/>
            <person name="McKain M.R."/>
            <person name="Liao Z."/>
            <person name="Fang J."/>
            <person name="Liu J."/>
            <person name="Zhang X."/>
            <person name="Zhang Q."/>
            <person name="Hu W."/>
            <person name="Qin Y."/>
            <person name="Wang K."/>
            <person name="Chen L.Y."/>
            <person name="Shirley N."/>
            <person name="Lin Y.R."/>
            <person name="Liu L.Y."/>
            <person name="Hernandez A.G."/>
            <person name="Wright C.L."/>
            <person name="Bulone V."/>
            <person name="Tuskan G.A."/>
            <person name="Heath K."/>
            <person name="Zee F."/>
            <person name="Moore P.H."/>
            <person name="Sunkar R."/>
            <person name="Leebens-Mack J.H."/>
            <person name="Mockler T."/>
            <person name="Bennetzen J.L."/>
            <person name="Freeling M."/>
            <person name="Sankoff D."/>
            <person name="Paterson A.H."/>
            <person name="Zhu X."/>
            <person name="Yang X."/>
            <person name="Smith J.A."/>
            <person name="Cushman J.C."/>
            <person name="Paull R.E."/>
            <person name="Yu Q."/>
        </authorList>
    </citation>
    <scope>NUCLEOTIDE SEQUENCE [LARGE SCALE GENOMIC DNA]</scope>
    <source>
        <strain evidence="1">cv. F153</strain>
    </source>
</reference>
<dbReference type="AlphaFoldDB" id="A0A6P5FTJ3"/>
<evidence type="ECO:0000313" key="2">
    <source>
        <dbReference type="RefSeq" id="XP_020096415.1"/>
    </source>
</evidence>
<dbReference type="GeneID" id="109715704"/>
<protein>
    <submittedName>
        <fullName evidence="2">Uncharacterized protein LOC109715704 isoform X1</fullName>
    </submittedName>
</protein>
<dbReference type="OrthoDB" id="689242at2759"/>